<feature type="transmembrane region" description="Helical" evidence="1">
    <location>
        <begin position="54"/>
        <end position="75"/>
    </location>
</feature>
<accession>A0A511UQG0</accession>
<keyword evidence="1" id="KW-0812">Transmembrane</keyword>
<protein>
    <submittedName>
        <fullName evidence="2">Membrane protein</fullName>
    </submittedName>
</protein>
<feature type="transmembrane region" description="Helical" evidence="1">
    <location>
        <begin position="18"/>
        <end position="42"/>
    </location>
</feature>
<gene>
    <name evidence="2" type="ORF">HVA01_15640</name>
</gene>
<dbReference type="Proteomes" id="UP000321303">
    <property type="component" value="Unassembled WGS sequence"/>
</dbReference>
<name>A0A511UQG0_9GAMM</name>
<dbReference type="InterPro" id="IPR021306">
    <property type="entry name" value="DUF2878"/>
</dbReference>
<reference evidence="2 3" key="1">
    <citation type="submission" date="2019-07" db="EMBL/GenBank/DDBJ databases">
        <title>Whole genome shotgun sequence of Halomonas variabilis NBRC 102410.</title>
        <authorList>
            <person name="Hosoyama A."/>
            <person name="Uohara A."/>
            <person name="Ohji S."/>
            <person name="Ichikawa N."/>
        </authorList>
    </citation>
    <scope>NUCLEOTIDE SEQUENCE [LARGE SCALE GENOMIC DNA]</scope>
    <source>
        <strain evidence="2 3">NBRC 102410</strain>
    </source>
</reference>
<comment type="caution">
    <text evidence="2">The sequence shown here is derived from an EMBL/GenBank/DDBJ whole genome shotgun (WGS) entry which is preliminary data.</text>
</comment>
<evidence type="ECO:0000313" key="3">
    <source>
        <dbReference type="Proteomes" id="UP000321303"/>
    </source>
</evidence>
<sequence length="176" mass="19155">MATRKWQALVLNALRFEAGWLLCVLGGSWVAAVAGSGLLAWHLWRCGFAGEWRFIAGFALIGLAIDGSLQLLGGFDFNDQTLVLGLLPLWLWMLWPLFATLVHHSLAWLWRYPLIAALCGAVSGPLSYYGGALLAGVSLAPWLLPVQALIWAALCVGISRYYARLNPVKSAMTQSG</sequence>
<dbReference type="Pfam" id="PF11086">
    <property type="entry name" value="DUF2878"/>
    <property type="match status" value="1"/>
</dbReference>
<keyword evidence="1" id="KW-0472">Membrane</keyword>
<proteinExistence type="predicted"/>
<evidence type="ECO:0000313" key="2">
    <source>
        <dbReference type="EMBL" id="GEN27918.1"/>
    </source>
</evidence>
<dbReference type="AlphaFoldDB" id="A0A511UQG0"/>
<feature type="transmembrane region" description="Helical" evidence="1">
    <location>
        <begin position="81"/>
        <end position="102"/>
    </location>
</feature>
<organism evidence="2 3">
    <name type="scientific">Halovibrio variabilis</name>
    <dbReference type="NCBI Taxonomy" id="31910"/>
    <lineage>
        <taxon>Bacteria</taxon>
        <taxon>Pseudomonadati</taxon>
        <taxon>Pseudomonadota</taxon>
        <taxon>Gammaproteobacteria</taxon>
        <taxon>Oceanospirillales</taxon>
        <taxon>Halomonadaceae</taxon>
        <taxon>Halovibrio</taxon>
    </lineage>
</organism>
<keyword evidence="1" id="KW-1133">Transmembrane helix</keyword>
<feature type="transmembrane region" description="Helical" evidence="1">
    <location>
        <begin position="109"/>
        <end position="130"/>
    </location>
</feature>
<feature type="transmembrane region" description="Helical" evidence="1">
    <location>
        <begin position="142"/>
        <end position="163"/>
    </location>
</feature>
<dbReference type="RefSeq" id="WP_146874613.1">
    <property type="nucleotide sequence ID" value="NZ_BJXV01000008.1"/>
</dbReference>
<dbReference type="OrthoDB" id="21939at2"/>
<evidence type="ECO:0000256" key="1">
    <source>
        <dbReference type="SAM" id="Phobius"/>
    </source>
</evidence>
<dbReference type="EMBL" id="BJXV01000008">
    <property type="protein sequence ID" value="GEN27918.1"/>
    <property type="molecule type" value="Genomic_DNA"/>
</dbReference>
<keyword evidence="3" id="KW-1185">Reference proteome</keyword>